<organism evidence="1 4">
    <name type="scientific">Hamiltosporidium tvaerminnensis</name>
    <dbReference type="NCBI Taxonomy" id="1176355"/>
    <lineage>
        <taxon>Eukaryota</taxon>
        <taxon>Fungi</taxon>
        <taxon>Fungi incertae sedis</taxon>
        <taxon>Microsporidia</taxon>
        <taxon>Dubosqiidae</taxon>
        <taxon>Hamiltosporidium</taxon>
    </lineage>
</organism>
<dbReference type="VEuPathDB" id="MicrosporidiaDB:CWI37_0446p0020"/>
<keyword evidence="3" id="KW-1185">Reference proteome</keyword>
<dbReference type="AlphaFoldDB" id="A0A4Q9L555"/>
<protein>
    <submittedName>
        <fullName evidence="1">Uncharacterized protein</fullName>
    </submittedName>
</protein>
<gene>
    <name evidence="1" type="ORF">CWI37_0446p0020</name>
    <name evidence="2" type="ORF">CWI38_1877p0020</name>
</gene>
<proteinExistence type="predicted"/>
<name>A0A4Q9L555_9MICR</name>
<dbReference type="EMBL" id="PITK01001877">
    <property type="protein sequence ID" value="TBU10284.1"/>
    <property type="molecule type" value="Genomic_DNA"/>
</dbReference>
<sequence length="103" mass="12543">MRKRISADGKYYSEHKDSDTAYDFLKSDSCINDVKTHFSSVFEARKKIKKNYIKFIEFERVNLPSFDFFYLRNLKKLECLIFVKCQYNDYHQFLNKLNLNFKI</sequence>
<accession>A0A4Q9L555</accession>
<evidence type="ECO:0000313" key="1">
    <source>
        <dbReference type="EMBL" id="TBU02604.1"/>
    </source>
</evidence>
<comment type="caution">
    <text evidence="1">The sequence shown here is derived from an EMBL/GenBank/DDBJ whole genome shotgun (WGS) entry which is preliminary data.</text>
</comment>
<evidence type="ECO:0000313" key="4">
    <source>
        <dbReference type="Proteomes" id="UP000292362"/>
    </source>
</evidence>
<evidence type="ECO:0000313" key="2">
    <source>
        <dbReference type="EMBL" id="TBU10284.1"/>
    </source>
</evidence>
<dbReference type="EMBL" id="PITJ01000446">
    <property type="protein sequence ID" value="TBU02604.1"/>
    <property type="molecule type" value="Genomic_DNA"/>
</dbReference>
<dbReference type="Proteomes" id="UP000292282">
    <property type="component" value="Unassembled WGS sequence"/>
</dbReference>
<evidence type="ECO:0000313" key="3">
    <source>
        <dbReference type="Proteomes" id="UP000292282"/>
    </source>
</evidence>
<reference evidence="3 4" key="1">
    <citation type="submission" date="2017-12" db="EMBL/GenBank/DDBJ databases">
        <authorList>
            <person name="Pombert J.-F."/>
            <person name="Haag K.L."/>
            <person name="Ebert D."/>
        </authorList>
    </citation>
    <scope>NUCLEOTIDE SEQUENCE [LARGE SCALE GENOMIC DNA]</scope>
    <source>
        <strain evidence="1">FI-OER-3-3</strain>
        <strain evidence="2">IL-G-3</strain>
    </source>
</reference>
<dbReference type="Proteomes" id="UP000292362">
    <property type="component" value="Unassembled WGS sequence"/>
</dbReference>
<dbReference type="VEuPathDB" id="MicrosporidiaDB:CWI38_1877p0020"/>